<evidence type="ECO:0000313" key="3">
    <source>
        <dbReference type="EMBL" id="AGF57543.1"/>
    </source>
</evidence>
<dbReference type="KEGG" id="csr:Cspa_c37830"/>
<reference evidence="3 4" key="1">
    <citation type="submission" date="2013-02" db="EMBL/GenBank/DDBJ databases">
        <title>Genome sequence of Clostridium saccharoperbutylacetonicum N1-4(HMT).</title>
        <authorList>
            <person name="Poehlein A."/>
            <person name="Daniel R."/>
        </authorList>
    </citation>
    <scope>NUCLEOTIDE SEQUENCE [LARGE SCALE GENOMIC DNA]</scope>
    <source>
        <strain evidence="4">N1-4(HMT)</strain>
    </source>
</reference>
<gene>
    <name evidence="3" type="ORF">Cspa_c37830</name>
</gene>
<dbReference type="eggNOG" id="COG1538">
    <property type="taxonomic scope" value="Bacteria"/>
</dbReference>
<dbReference type="OrthoDB" id="1756421at2"/>
<sequence length="452" mass="51632">MRKHIKNLIAVGIAVNIMNSSIIPVFAAESTSTESKNISKQMQNYTSSGENISISQGIHGDVNKKVLKLPDAINAAISNNDKFALKATQITYYRNKEDLQEKSTDFNKSIAGDNYSSDVYDYPYDKLELQEKQTKQSRDFMMDQISSDITNKYNDMLLKQIDIDKAKRNLELKKNELVYLKEKLSLGMATENQVTDAEVELKSLQDDITAKENSLSDAKDYFKVLTDLDLKNDYTLDYDLDYTKFKIYDSVDDYVDSKLSAYFEYDNKILDLTKDYIKNLKDDGIKENVDKDAVTAAAPNQTDTKYLSRDAAGNINFNYGQFACDSLLYAKDQLKYYNALKSYEGYLDGKYQYDEAKVKLDDTKKNLKSILKQNYSTLLDIENKIDNLKEQVNSTNTKLGFAKAQVDMGLMLQNDYDKQVVASEELDTALRKLVYAHNNLRDSIQTPWILGN</sequence>
<evidence type="ECO:0008006" key="5">
    <source>
        <dbReference type="Google" id="ProtNLM"/>
    </source>
</evidence>
<dbReference type="SUPFAM" id="SSF56954">
    <property type="entry name" value="Outer membrane efflux proteins (OEP)"/>
    <property type="match status" value="1"/>
</dbReference>
<dbReference type="GO" id="GO:0015562">
    <property type="term" value="F:efflux transmembrane transporter activity"/>
    <property type="evidence" value="ECO:0007669"/>
    <property type="project" value="InterPro"/>
</dbReference>
<evidence type="ECO:0000256" key="1">
    <source>
        <dbReference type="SAM" id="Coils"/>
    </source>
</evidence>
<feature type="coiled-coil region" evidence="1">
    <location>
        <begin position="163"/>
        <end position="214"/>
    </location>
</feature>
<keyword evidence="4" id="KW-1185">Reference proteome</keyword>
<keyword evidence="2" id="KW-0732">Signal</keyword>
<dbReference type="Proteomes" id="UP000011728">
    <property type="component" value="Chromosome"/>
</dbReference>
<keyword evidence="1" id="KW-0175">Coiled coil</keyword>
<feature type="signal peptide" evidence="2">
    <location>
        <begin position="1"/>
        <end position="27"/>
    </location>
</feature>
<dbReference type="Gene3D" id="1.20.1600.10">
    <property type="entry name" value="Outer membrane efflux proteins (OEP)"/>
    <property type="match status" value="1"/>
</dbReference>
<accession>M1MMU8</accession>
<dbReference type="RefSeq" id="WP_015393857.1">
    <property type="nucleotide sequence ID" value="NC_020291.1"/>
</dbReference>
<evidence type="ECO:0000313" key="4">
    <source>
        <dbReference type="Proteomes" id="UP000011728"/>
    </source>
</evidence>
<dbReference type="HOGENOM" id="CLU_610737_0_0_9"/>
<feature type="coiled-coil region" evidence="1">
    <location>
        <begin position="353"/>
        <end position="405"/>
    </location>
</feature>
<name>M1MMU8_9CLOT</name>
<dbReference type="STRING" id="36745.CLSAP_35540"/>
<organism evidence="3 4">
    <name type="scientific">Clostridium saccharoperbutylacetonicum N1-4(HMT)</name>
    <dbReference type="NCBI Taxonomy" id="931276"/>
    <lineage>
        <taxon>Bacteria</taxon>
        <taxon>Bacillati</taxon>
        <taxon>Bacillota</taxon>
        <taxon>Clostridia</taxon>
        <taxon>Eubacteriales</taxon>
        <taxon>Clostridiaceae</taxon>
        <taxon>Clostridium</taxon>
    </lineage>
</organism>
<dbReference type="EMBL" id="CP004121">
    <property type="protein sequence ID" value="AGF57543.1"/>
    <property type="molecule type" value="Genomic_DNA"/>
</dbReference>
<feature type="chain" id="PRO_5004015607" description="Outer membrane efflux protein" evidence="2">
    <location>
        <begin position="28"/>
        <end position="452"/>
    </location>
</feature>
<dbReference type="PATRIC" id="fig|931276.5.peg.3816"/>
<protein>
    <recommendedName>
        <fullName evidence="5">Outer membrane efflux protein</fullName>
    </recommendedName>
</protein>
<evidence type="ECO:0000256" key="2">
    <source>
        <dbReference type="SAM" id="SignalP"/>
    </source>
</evidence>
<dbReference type="AlphaFoldDB" id="M1MMU8"/>
<proteinExistence type="predicted"/>